<evidence type="ECO:0000313" key="9">
    <source>
        <dbReference type="Proteomes" id="UP000006238"/>
    </source>
</evidence>
<evidence type="ECO:0000259" key="7">
    <source>
        <dbReference type="Pfam" id="PF08546"/>
    </source>
</evidence>
<evidence type="ECO:0000259" key="6">
    <source>
        <dbReference type="Pfam" id="PF02558"/>
    </source>
</evidence>
<dbReference type="InterPro" id="IPR013752">
    <property type="entry name" value="KPA_reductase"/>
</dbReference>
<dbReference type="Pfam" id="PF02558">
    <property type="entry name" value="ApbA"/>
    <property type="match status" value="1"/>
</dbReference>
<reference evidence="8 9" key="1">
    <citation type="submission" date="2010-02" db="EMBL/GenBank/DDBJ databases">
        <authorList>
            <person name="Weinstock G."/>
            <person name="Sodergren E."/>
            <person name="Clifton S."/>
            <person name="Fulton L."/>
            <person name="Fulton B."/>
            <person name="Courtney L."/>
            <person name="Fronick C."/>
            <person name="Harrison M."/>
            <person name="Strong C."/>
            <person name="Farmer C."/>
            <person name="Delahaunty K."/>
            <person name="Markovic C."/>
            <person name="Hall O."/>
            <person name="Minx P."/>
            <person name="Tomlinson C."/>
            <person name="Mitreva M."/>
            <person name="Nelson J."/>
            <person name="Hou S."/>
            <person name="Wollam A."/>
            <person name="Pepin K.H."/>
            <person name="Johnson M."/>
            <person name="Bhonagiri V."/>
            <person name="Zhang X."/>
            <person name="Suruliraj S."/>
            <person name="Warren W."/>
            <person name="Chinwalla A."/>
            <person name="Mardis E.R."/>
            <person name="Wilson R.K."/>
        </authorList>
    </citation>
    <scope>NUCLEOTIDE SEQUENCE [LARGE SCALE GENOMIC DNA]</scope>
    <source>
        <strain evidence="8 9">DSM 2876</strain>
    </source>
</reference>
<evidence type="ECO:0000256" key="4">
    <source>
        <dbReference type="RuleBase" id="RU362068"/>
    </source>
</evidence>
<comment type="catalytic activity">
    <reaction evidence="4">
        <text>(R)-pantoate + NADP(+) = 2-dehydropantoate + NADPH + H(+)</text>
        <dbReference type="Rhea" id="RHEA:16233"/>
        <dbReference type="ChEBI" id="CHEBI:11561"/>
        <dbReference type="ChEBI" id="CHEBI:15378"/>
        <dbReference type="ChEBI" id="CHEBI:15980"/>
        <dbReference type="ChEBI" id="CHEBI:57783"/>
        <dbReference type="ChEBI" id="CHEBI:58349"/>
        <dbReference type="EC" id="1.1.1.169"/>
    </reaction>
</comment>
<keyword evidence="9" id="KW-1185">Reference proteome</keyword>
<organism evidence="8 9">
    <name type="scientific">Eshraghiella crossota DSM 2876</name>
    <dbReference type="NCBI Taxonomy" id="511680"/>
    <lineage>
        <taxon>Bacteria</taxon>
        <taxon>Bacillati</taxon>
        <taxon>Bacillota</taxon>
        <taxon>Clostridia</taxon>
        <taxon>Lachnospirales</taxon>
        <taxon>Lachnospiraceae</taxon>
        <taxon>Eshraghiella</taxon>
    </lineage>
</organism>
<dbReference type="InterPro" id="IPR003710">
    <property type="entry name" value="ApbA"/>
</dbReference>
<evidence type="ECO:0000256" key="5">
    <source>
        <dbReference type="SAM" id="SignalP"/>
    </source>
</evidence>
<protein>
    <recommendedName>
        <fullName evidence="4">2-dehydropantoate 2-reductase</fullName>
        <ecNumber evidence="4">1.1.1.169</ecNumber>
    </recommendedName>
    <alternativeName>
        <fullName evidence="4">Ketopantoate reductase</fullName>
    </alternativeName>
</protein>
<keyword evidence="4" id="KW-0566">Pantothenate biosynthesis</keyword>
<dbReference type="InterPro" id="IPR013328">
    <property type="entry name" value="6PGD_dom2"/>
</dbReference>
<dbReference type="AlphaFoldDB" id="D4S1J5"/>
<evidence type="ECO:0000313" key="8">
    <source>
        <dbReference type="EMBL" id="EFF67743.1"/>
    </source>
</evidence>
<dbReference type="InterPro" id="IPR036291">
    <property type="entry name" value="NAD(P)-bd_dom_sf"/>
</dbReference>
<feature type="chain" id="PRO_5038507016" description="2-dehydropantoate 2-reductase" evidence="5">
    <location>
        <begin position="19"/>
        <end position="321"/>
    </location>
</feature>
<dbReference type="SUPFAM" id="SSF48179">
    <property type="entry name" value="6-phosphogluconate dehydrogenase C-terminal domain-like"/>
    <property type="match status" value="1"/>
</dbReference>
<proteinExistence type="inferred from homology"/>
<dbReference type="UniPathway" id="UPA00028">
    <property type="reaction ID" value="UER00004"/>
</dbReference>
<dbReference type="GO" id="GO:0005737">
    <property type="term" value="C:cytoplasm"/>
    <property type="evidence" value="ECO:0007669"/>
    <property type="project" value="TreeGrafter"/>
</dbReference>
<feature type="domain" description="Ketopantoate reductase C-terminal" evidence="7">
    <location>
        <begin position="186"/>
        <end position="314"/>
    </location>
</feature>
<dbReference type="NCBIfam" id="TIGR00745">
    <property type="entry name" value="apbA_panE"/>
    <property type="match status" value="1"/>
</dbReference>
<dbReference type="SUPFAM" id="SSF51735">
    <property type="entry name" value="NAD(P)-binding Rossmann-fold domains"/>
    <property type="match status" value="1"/>
</dbReference>
<dbReference type="GO" id="GO:0008677">
    <property type="term" value="F:2-dehydropantoate 2-reductase activity"/>
    <property type="evidence" value="ECO:0007669"/>
    <property type="project" value="UniProtKB-EC"/>
</dbReference>
<comment type="similarity">
    <text evidence="1 4">Belongs to the ketopantoate reductase family.</text>
</comment>
<feature type="domain" description="Ketopantoate reductase N-terminal" evidence="6">
    <location>
        <begin position="5"/>
        <end position="151"/>
    </location>
</feature>
<sequence length="321" mass="35447">MSYKVLIIGAGAVGVAMAASLSEEGMDVTVYSKSHTADCIEENGVKRCGIFKEISVPAGKVKVIRNYGEACQAYDYIIISAKTMADEEIAKSLDNNRNIIAPEGKIVIFQNGWGNDEVFLKYFDKNEVYNARIITGFERVTPENSKVTVHTAPILLGSLYGADNSCMEPLAAAINNSGIPSEVSADIGKALWAKMLFNTTLNPLGAILNSSYGELSESESACDIMNQLIDETYSVLLAEHLETFWSTPEEYRKVFYEKLVPDTYKHRSSTLQDIEKGQKTEIDTLNGCIISLARRNGIDVPGHRMIYKLIKSIEEKMLTSK</sequence>
<keyword evidence="5" id="KW-0732">Signal</keyword>
<keyword evidence="2 4" id="KW-0521">NADP</keyword>
<dbReference type="eggNOG" id="COG1893">
    <property type="taxonomic scope" value="Bacteria"/>
</dbReference>
<dbReference type="GeneID" id="98917901"/>
<dbReference type="GO" id="GO:0015940">
    <property type="term" value="P:pantothenate biosynthetic process"/>
    <property type="evidence" value="ECO:0007669"/>
    <property type="project" value="UniProtKB-UniPathway"/>
</dbReference>
<dbReference type="InterPro" id="IPR013332">
    <property type="entry name" value="KPR_N"/>
</dbReference>
<dbReference type="InterPro" id="IPR051402">
    <property type="entry name" value="KPR-Related"/>
</dbReference>
<gene>
    <name evidence="8" type="ORF">BUTYVIB_01966</name>
</gene>
<keyword evidence="3 4" id="KW-0560">Oxidoreductase</keyword>
<name>D4S1J5_9FIRM</name>
<evidence type="ECO:0000256" key="1">
    <source>
        <dbReference type="ARBA" id="ARBA00007870"/>
    </source>
</evidence>
<evidence type="ECO:0000256" key="2">
    <source>
        <dbReference type="ARBA" id="ARBA00022857"/>
    </source>
</evidence>
<dbReference type="Proteomes" id="UP000006238">
    <property type="component" value="Unassembled WGS sequence"/>
</dbReference>
<feature type="signal peptide" evidence="5">
    <location>
        <begin position="1"/>
        <end position="18"/>
    </location>
</feature>
<dbReference type="RefSeq" id="WP_005603858.1">
    <property type="nucleotide sequence ID" value="NZ_GG663524.1"/>
</dbReference>
<dbReference type="EMBL" id="ABWN01000035">
    <property type="protein sequence ID" value="EFF67743.1"/>
    <property type="molecule type" value="Genomic_DNA"/>
</dbReference>
<dbReference type="Gene3D" id="3.40.50.720">
    <property type="entry name" value="NAD(P)-binding Rossmann-like Domain"/>
    <property type="match status" value="1"/>
</dbReference>
<comment type="pathway">
    <text evidence="4">Cofactor biosynthesis; (R)-pantothenate biosynthesis; (R)-pantoate from 3-methyl-2-oxobutanoate: step 2/2.</text>
</comment>
<accession>D4S1J5</accession>
<dbReference type="Gene3D" id="1.10.1040.10">
    <property type="entry name" value="N-(1-d-carboxylethyl)-l-norvaline Dehydrogenase, domain 2"/>
    <property type="match status" value="1"/>
</dbReference>
<comment type="function">
    <text evidence="4">Catalyzes the NADPH-dependent reduction of ketopantoate into pantoic acid.</text>
</comment>
<dbReference type="PANTHER" id="PTHR21708">
    <property type="entry name" value="PROBABLE 2-DEHYDROPANTOATE 2-REDUCTASE"/>
    <property type="match status" value="1"/>
</dbReference>
<evidence type="ECO:0000256" key="3">
    <source>
        <dbReference type="ARBA" id="ARBA00023002"/>
    </source>
</evidence>
<dbReference type="InterPro" id="IPR008927">
    <property type="entry name" value="6-PGluconate_DH-like_C_sf"/>
</dbReference>
<comment type="caution">
    <text evidence="8">The sequence shown here is derived from an EMBL/GenBank/DDBJ whole genome shotgun (WGS) entry which is preliminary data.</text>
</comment>
<dbReference type="PANTHER" id="PTHR21708:SF26">
    <property type="entry name" value="2-DEHYDROPANTOATE 2-REDUCTASE"/>
    <property type="match status" value="1"/>
</dbReference>
<dbReference type="STRING" id="45851.BHV86_08540"/>
<dbReference type="EC" id="1.1.1.169" evidence="4"/>
<dbReference type="Pfam" id="PF08546">
    <property type="entry name" value="ApbA_C"/>
    <property type="match status" value="1"/>
</dbReference>
<dbReference type="HOGENOM" id="CLU_031468_0_0_9"/>